<dbReference type="Proteomes" id="UP000260649">
    <property type="component" value="Unassembled WGS sequence"/>
</dbReference>
<gene>
    <name evidence="5" type="primary">rqcH</name>
    <name evidence="7" type="ORF">DV520_00120</name>
</gene>
<dbReference type="Pfam" id="PF05833">
    <property type="entry name" value="NFACT_N"/>
    <property type="match status" value="1"/>
</dbReference>
<evidence type="ECO:0000313" key="7">
    <source>
        <dbReference type="EMBL" id="RFT07587.1"/>
    </source>
</evidence>
<dbReference type="GO" id="GO:0019843">
    <property type="term" value="F:rRNA binding"/>
    <property type="evidence" value="ECO:0007669"/>
    <property type="project" value="UniProtKB-UniRule"/>
</dbReference>
<keyword evidence="2 5" id="KW-0699">rRNA-binding</keyword>
<dbReference type="OrthoDB" id="9766163at2"/>
<dbReference type="InterPro" id="IPR051608">
    <property type="entry name" value="RQC_Subunit_NEMF"/>
</dbReference>
<evidence type="ECO:0000256" key="3">
    <source>
        <dbReference type="ARBA" id="ARBA00022884"/>
    </source>
</evidence>
<dbReference type="AlphaFoldDB" id="A0A3E2B6E5"/>
<evidence type="ECO:0000256" key="2">
    <source>
        <dbReference type="ARBA" id="ARBA00022730"/>
    </source>
</evidence>
<evidence type="ECO:0000256" key="5">
    <source>
        <dbReference type="HAMAP-Rule" id="MF_00844"/>
    </source>
</evidence>
<dbReference type="Pfam" id="PF05670">
    <property type="entry name" value="NFACT-R_1"/>
    <property type="match status" value="1"/>
</dbReference>
<evidence type="ECO:0000256" key="1">
    <source>
        <dbReference type="ARBA" id="ARBA00022555"/>
    </source>
</evidence>
<sequence length="583" mass="65374">MPMDALCLSAVCREVEPAVLGGRIDKIYQPSRDEILLQIRGRAGSCRLLLSANPSRPRLQLTDLPRENPAEPPMFCMLLRKYLAGGKILALRQPPMERLAELVVEAANEMGDKVRRRLVLEAMGRRTNLLLLDGEDRIVDCLRRVEGDLTQARPLLPGMFYQYPAPQPGKKNPGALTPADRTELLALGQGAGPADRFLLDHCMGLSPLLARELAFEAFGEVDAPVSRDPAALLDKLERLLARLSQGEAVPTLLVREGKPVDFSFRPILQYGPGTESRAYPTFAALLDAFYQARETADQVRQKGQDFLKTLTQARERLARKMALQEKELAATGDRDRDRMYGDLITANLYRMEKGARVLRTENYYDPDGGQVEIPLDPLKTPQQNAARYYKNYTKAKTAETMLTLQLEKGAQEAAYLDSVLDSVSRAEGDRDLEEIRQELVETGYLRRRAKAKDRMKRPGAKPLEFRSTAGLRISVGRNNLQNDRLTTKQAGKWDYWFHTQKIHGAHVILWTEGRQPDDQSLREAAALAAWFSQGREGKKVPVDYTPVKYVKKPAGARPGMVVYTTYQTAYVDPDPALADTLRA</sequence>
<dbReference type="GO" id="GO:0043023">
    <property type="term" value="F:ribosomal large subunit binding"/>
    <property type="evidence" value="ECO:0007669"/>
    <property type="project" value="UniProtKB-UniRule"/>
</dbReference>
<keyword evidence="1 5" id="KW-0820">tRNA-binding</keyword>
<keyword evidence="3 5" id="KW-0694">RNA-binding</keyword>
<dbReference type="GO" id="GO:1990112">
    <property type="term" value="C:RQC complex"/>
    <property type="evidence" value="ECO:0007669"/>
    <property type="project" value="TreeGrafter"/>
</dbReference>
<name>A0A3E2B6E5_9FIRM</name>
<keyword evidence="4 5" id="KW-0648">Protein biosynthesis</keyword>
<evidence type="ECO:0000259" key="6">
    <source>
        <dbReference type="Pfam" id="PF05670"/>
    </source>
</evidence>
<dbReference type="GO" id="GO:0000049">
    <property type="term" value="F:tRNA binding"/>
    <property type="evidence" value="ECO:0007669"/>
    <property type="project" value="UniProtKB-UniRule"/>
</dbReference>
<comment type="function">
    <text evidence="5">Key component of the ribosome quality control system (RQC), a ribosome-associated complex that mediates the extraction of incompletely synthesized nascent chains from stalled ribosomes and their subsequent degradation. RqcH recruits Ala-charged tRNA, and with RqcP directs the elongation of stalled nascent chains on 50S ribosomal subunits, leading to non-templated C-terminal alanine extensions (Ala tail). The Ala tail promotes nascent chain degradation. May add between 1 and at least 8 Ala residues. Binds to stalled 50S ribosomal subunits.</text>
</comment>
<dbReference type="InterPro" id="IPR008532">
    <property type="entry name" value="NFACT_RNA-bd"/>
</dbReference>
<comment type="similarity">
    <text evidence="5">Belongs to the NEMF family.</text>
</comment>
<comment type="caution">
    <text evidence="7">The sequence shown here is derived from an EMBL/GenBank/DDBJ whole genome shotgun (WGS) entry which is preliminary data.</text>
</comment>
<dbReference type="PANTHER" id="PTHR15239">
    <property type="entry name" value="NUCLEAR EXPORT MEDIATOR FACTOR NEMF"/>
    <property type="match status" value="1"/>
</dbReference>
<dbReference type="HAMAP" id="MF_00844_B">
    <property type="entry name" value="RqcH_B"/>
    <property type="match status" value="1"/>
</dbReference>
<dbReference type="PANTHER" id="PTHR15239:SF6">
    <property type="entry name" value="RIBOSOME QUALITY CONTROL COMPLEX SUBUNIT NEMF"/>
    <property type="match status" value="1"/>
</dbReference>
<evidence type="ECO:0000256" key="4">
    <source>
        <dbReference type="ARBA" id="ARBA00022917"/>
    </source>
</evidence>
<comment type="subunit">
    <text evidence="5">Associates with stalled 50S ribosomal subunits. Binds to RqcP.</text>
</comment>
<accession>A0A3E2B6E5</accession>
<dbReference type="InterPro" id="IPR043682">
    <property type="entry name" value="RqcH_bacterial"/>
</dbReference>
<evidence type="ECO:0000313" key="8">
    <source>
        <dbReference type="Proteomes" id="UP000260649"/>
    </source>
</evidence>
<reference evidence="7 8" key="1">
    <citation type="submission" date="2018-07" db="EMBL/GenBank/DDBJ databases">
        <title>GABA Modulating Bacteria of the Human Gut Microbiota.</title>
        <authorList>
            <person name="Strandwitz P."/>
            <person name="Kim K.H."/>
            <person name="Terekhova D."/>
            <person name="Liu J.K."/>
            <person name="Sharma A."/>
            <person name="Levering J."/>
            <person name="Mcdonald D."/>
            <person name="Dietrich D."/>
            <person name="Ramadhar T.R."/>
            <person name="Lekbua A."/>
            <person name="Mroue N."/>
            <person name="Liston C."/>
            <person name="Stewart E.J."/>
            <person name="Dubin M.J."/>
            <person name="Zengler K."/>
            <person name="Knight R."/>
            <person name="Gilbert J.A."/>
            <person name="Clardy J."/>
            <person name="Lewis K."/>
        </authorList>
    </citation>
    <scope>NUCLEOTIDE SEQUENCE [LARGE SCALE GENOMIC DNA]</scope>
    <source>
        <strain evidence="7 8">KLE1738</strain>
    </source>
</reference>
<dbReference type="Gene3D" id="2.30.310.10">
    <property type="entry name" value="ibrinogen binding protein from staphylococcus aureus domain"/>
    <property type="match status" value="1"/>
</dbReference>
<organism evidence="7 8">
    <name type="scientific">Evtepia gabavorous</name>
    <dbReference type="NCBI Taxonomy" id="2211183"/>
    <lineage>
        <taxon>Bacteria</taxon>
        <taxon>Bacillati</taxon>
        <taxon>Bacillota</taxon>
        <taxon>Clostridia</taxon>
        <taxon>Eubacteriales</taxon>
        <taxon>Evtepia</taxon>
    </lineage>
</organism>
<dbReference type="EMBL" id="QQRQ01000001">
    <property type="protein sequence ID" value="RFT07587.1"/>
    <property type="molecule type" value="Genomic_DNA"/>
</dbReference>
<proteinExistence type="inferred from homology"/>
<protein>
    <recommendedName>
        <fullName evidence="5">Rqc2 homolog RqcH</fullName>
        <shortName evidence="5">RqcH</shortName>
    </recommendedName>
</protein>
<dbReference type="GO" id="GO:0072344">
    <property type="term" value="P:rescue of stalled ribosome"/>
    <property type="evidence" value="ECO:0007669"/>
    <property type="project" value="UniProtKB-UniRule"/>
</dbReference>
<feature type="domain" description="NFACT RNA-binding" evidence="6">
    <location>
        <begin position="463"/>
        <end position="555"/>
    </location>
</feature>
<dbReference type="RefSeq" id="WP_117141394.1">
    <property type="nucleotide sequence ID" value="NZ_CAKXKJ010000003.1"/>
</dbReference>
<dbReference type="GeneID" id="97994137"/>
<keyword evidence="8" id="KW-1185">Reference proteome</keyword>